<name>A0A1T2XCF6_9BACL</name>
<feature type="domain" description="Flagellar hook-length control protein-like C-terminal" evidence="2">
    <location>
        <begin position="348"/>
        <end position="421"/>
    </location>
</feature>
<feature type="compositionally biased region" description="Polar residues" evidence="1">
    <location>
        <begin position="432"/>
        <end position="447"/>
    </location>
</feature>
<feature type="compositionally biased region" description="Polar residues" evidence="1">
    <location>
        <begin position="10"/>
        <end position="21"/>
    </location>
</feature>
<protein>
    <recommendedName>
        <fullName evidence="2">Flagellar hook-length control protein-like C-terminal domain-containing protein</fullName>
    </recommendedName>
</protein>
<dbReference type="CDD" id="cd17470">
    <property type="entry name" value="T3SS_Flik_C"/>
    <property type="match status" value="1"/>
</dbReference>
<dbReference type="EMBL" id="MSZX01000005">
    <property type="protein sequence ID" value="OPA77597.1"/>
    <property type="molecule type" value="Genomic_DNA"/>
</dbReference>
<proteinExistence type="predicted"/>
<dbReference type="STRING" id="1324314.BVG16_14215"/>
<organism evidence="3 4">
    <name type="scientific">Paenibacillus selenitireducens</name>
    <dbReference type="NCBI Taxonomy" id="1324314"/>
    <lineage>
        <taxon>Bacteria</taxon>
        <taxon>Bacillati</taxon>
        <taxon>Bacillota</taxon>
        <taxon>Bacilli</taxon>
        <taxon>Bacillales</taxon>
        <taxon>Paenibacillaceae</taxon>
        <taxon>Paenibacillus</taxon>
    </lineage>
</organism>
<dbReference type="RefSeq" id="WP_158081699.1">
    <property type="nucleotide sequence ID" value="NZ_MSZX01000005.1"/>
</dbReference>
<comment type="caution">
    <text evidence="3">The sequence shown here is derived from an EMBL/GenBank/DDBJ whole genome shotgun (WGS) entry which is preliminary data.</text>
</comment>
<evidence type="ECO:0000259" key="2">
    <source>
        <dbReference type="Pfam" id="PF02120"/>
    </source>
</evidence>
<evidence type="ECO:0000256" key="1">
    <source>
        <dbReference type="SAM" id="MobiDB-lite"/>
    </source>
</evidence>
<keyword evidence="4" id="KW-1185">Reference proteome</keyword>
<accession>A0A1T2XCF6</accession>
<evidence type="ECO:0000313" key="3">
    <source>
        <dbReference type="EMBL" id="OPA77597.1"/>
    </source>
</evidence>
<gene>
    <name evidence="3" type="ORF">BVG16_14215</name>
</gene>
<evidence type="ECO:0000313" key="4">
    <source>
        <dbReference type="Proteomes" id="UP000190188"/>
    </source>
</evidence>
<dbReference type="Gene3D" id="3.30.750.140">
    <property type="match status" value="1"/>
</dbReference>
<dbReference type="InterPro" id="IPR021136">
    <property type="entry name" value="Flagellar_hook_control-like_C"/>
</dbReference>
<feature type="region of interest" description="Disordered" evidence="1">
    <location>
        <begin position="272"/>
        <end position="301"/>
    </location>
</feature>
<dbReference type="Proteomes" id="UP000190188">
    <property type="component" value="Unassembled WGS sequence"/>
</dbReference>
<dbReference type="InterPro" id="IPR038610">
    <property type="entry name" value="FliK-like_C_sf"/>
</dbReference>
<dbReference type="OrthoDB" id="2380967at2"/>
<feature type="region of interest" description="Disordered" evidence="1">
    <location>
        <begin position="427"/>
        <end position="466"/>
    </location>
</feature>
<reference evidence="3 4" key="1">
    <citation type="submission" date="2017-01" db="EMBL/GenBank/DDBJ databases">
        <title>Genome analysis of Paenibacillus selenitrireducens ES3-24.</title>
        <authorList>
            <person name="Xu D."/>
            <person name="Yao R."/>
            <person name="Zheng S."/>
        </authorList>
    </citation>
    <scope>NUCLEOTIDE SEQUENCE [LARGE SCALE GENOMIC DNA]</scope>
    <source>
        <strain evidence="3 4">ES3-24</strain>
    </source>
</reference>
<feature type="region of interest" description="Disordered" evidence="1">
    <location>
        <begin position="1"/>
        <end position="21"/>
    </location>
</feature>
<sequence>MNMLIPTAVATPSNSKNMGTTNAKGSMNATKTGDSFGQVLGQSLNGQAVTESSAQTPALTLQGTLNNALGNETSGENTLDQLIAQLIASLQEVDDKLAGSDDLLQQLQAWLAQANALLQTLQSNQGEASHTATLVPTDTDLTLHPATIRFTVQDKLMQLLALVKDDNEGVTMDMRPLVSGQAKVQSDFIQTLQAALNQASVETSVPSTGAASTTQIAQVSQMIQALQHILNQANPSKLGDQVQTLEGDVDAAFGAQVTDGLKQAVSDRSSLLQQQMSNQTQSESDETDAASNPGNAKVTDDVPDVFTAGQMALRTQDAPLVKTTPQVVVAQNFAPEMSNFIKQLDITKLNGISEAKIILFPEHLGQVDIRISIQNGQIMAQFMTEHAQAKDMLDNQMVQLRAALQSQGLQVDKLEVTQNQNLHSQMYHEQRQPNGGQRQGEQQNKNRITGKEDQTNSGMISELGQEPTIRVNGLGYGSSFTASV</sequence>
<feature type="compositionally biased region" description="Polar residues" evidence="1">
    <location>
        <begin position="272"/>
        <end position="282"/>
    </location>
</feature>
<dbReference type="Pfam" id="PF02120">
    <property type="entry name" value="Flg_hook"/>
    <property type="match status" value="1"/>
</dbReference>
<dbReference type="AlphaFoldDB" id="A0A1T2XCF6"/>